<dbReference type="EMBL" id="ASPP01008970">
    <property type="protein sequence ID" value="ETO24777.1"/>
    <property type="molecule type" value="Genomic_DNA"/>
</dbReference>
<evidence type="ECO:0000313" key="2">
    <source>
        <dbReference type="EMBL" id="ETO24777.1"/>
    </source>
</evidence>
<comment type="caution">
    <text evidence="2">The sequence shown here is derived from an EMBL/GenBank/DDBJ whole genome shotgun (WGS) entry which is preliminary data.</text>
</comment>
<reference evidence="2 3" key="1">
    <citation type="journal article" date="2013" name="Curr. Biol.">
        <title>The Genome of the Foraminiferan Reticulomyxa filosa.</title>
        <authorList>
            <person name="Glockner G."/>
            <person name="Hulsmann N."/>
            <person name="Schleicher M."/>
            <person name="Noegel A.A."/>
            <person name="Eichinger L."/>
            <person name="Gallinger C."/>
            <person name="Pawlowski J."/>
            <person name="Sierra R."/>
            <person name="Euteneuer U."/>
            <person name="Pillet L."/>
            <person name="Moustafa A."/>
            <person name="Platzer M."/>
            <person name="Groth M."/>
            <person name="Szafranski K."/>
            <person name="Schliwa M."/>
        </authorList>
    </citation>
    <scope>NUCLEOTIDE SEQUENCE [LARGE SCALE GENOMIC DNA]</scope>
</reference>
<feature type="transmembrane region" description="Helical" evidence="1">
    <location>
        <begin position="113"/>
        <end position="135"/>
    </location>
</feature>
<name>X6NHE5_RETFI</name>
<proteinExistence type="predicted"/>
<gene>
    <name evidence="2" type="ORF">RFI_12381</name>
</gene>
<dbReference type="Proteomes" id="UP000023152">
    <property type="component" value="Unassembled WGS sequence"/>
</dbReference>
<accession>X6NHE5</accession>
<sequence length="137" mass="15523">DSQLLCNIFNRGRKVATATIPASAQVIVVERSKSNQTRVAVLSHIMGTSTTNIKHVEIFRHLIHEIKDESSFCFAVTIVKDLKVRLTPSESDIKAASIDITPKLDQLDAICEQVLTCILFFLCCEFFFFFLGLMWKR</sequence>
<evidence type="ECO:0000313" key="3">
    <source>
        <dbReference type="Proteomes" id="UP000023152"/>
    </source>
</evidence>
<keyword evidence="3" id="KW-1185">Reference proteome</keyword>
<feature type="non-terminal residue" evidence="2">
    <location>
        <position position="1"/>
    </location>
</feature>
<evidence type="ECO:0000256" key="1">
    <source>
        <dbReference type="SAM" id="Phobius"/>
    </source>
</evidence>
<keyword evidence="1" id="KW-1133">Transmembrane helix</keyword>
<organism evidence="2 3">
    <name type="scientific">Reticulomyxa filosa</name>
    <dbReference type="NCBI Taxonomy" id="46433"/>
    <lineage>
        <taxon>Eukaryota</taxon>
        <taxon>Sar</taxon>
        <taxon>Rhizaria</taxon>
        <taxon>Retaria</taxon>
        <taxon>Foraminifera</taxon>
        <taxon>Monothalamids</taxon>
        <taxon>Reticulomyxidae</taxon>
        <taxon>Reticulomyxa</taxon>
    </lineage>
</organism>
<dbReference type="AlphaFoldDB" id="X6NHE5"/>
<keyword evidence="1" id="KW-0472">Membrane</keyword>
<keyword evidence="1" id="KW-0812">Transmembrane</keyword>
<protein>
    <submittedName>
        <fullName evidence="2">Uncharacterized protein</fullName>
    </submittedName>
</protein>